<accession>A0A1C7M3L1</accession>
<dbReference type="SUPFAM" id="SSF52047">
    <property type="entry name" value="RNI-like"/>
    <property type="match status" value="1"/>
</dbReference>
<name>A0A1C7M3L1_GRIFR</name>
<evidence type="ECO:0000313" key="1">
    <source>
        <dbReference type="EMBL" id="OBZ71485.1"/>
    </source>
</evidence>
<evidence type="ECO:0000313" key="2">
    <source>
        <dbReference type="Proteomes" id="UP000092993"/>
    </source>
</evidence>
<sequence>MKDADYRCPSHETFRSENDFLITSVGALYRAHYIVIVPTGSIEFLGNWLGSLPCSSIQELCIGACKVTSFPTLFLTAAVSKSACSNLETLVVSDRRLGESLLLFNSSLGFHINWTIDSAFPRLTTLRVVWRRACAGFDLLVGTDDLALLREVHREMRFPFKHLVIESTSWRPGMIDQLSQEVVELFDSVEYKFFDETSSMELPYD</sequence>
<dbReference type="EMBL" id="LUGG01000011">
    <property type="protein sequence ID" value="OBZ71485.1"/>
    <property type="molecule type" value="Genomic_DNA"/>
</dbReference>
<dbReference type="AlphaFoldDB" id="A0A1C7M3L1"/>
<keyword evidence="2" id="KW-1185">Reference proteome</keyword>
<dbReference type="Proteomes" id="UP000092993">
    <property type="component" value="Unassembled WGS sequence"/>
</dbReference>
<gene>
    <name evidence="1" type="ORF">A0H81_08499</name>
</gene>
<protein>
    <submittedName>
        <fullName evidence="1">Uncharacterized protein</fullName>
    </submittedName>
</protein>
<comment type="caution">
    <text evidence="1">The sequence shown here is derived from an EMBL/GenBank/DDBJ whole genome shotgun (WGS) entry which is preliminary data.</text>
</comment>
<organism evidence="1 2">
    <name type="scientific">Grifola frondosa</name>
    <name type="common">Maitake</name>
    <name type="synonym">Polyporus frondosus</name>
    <dbReference type="NCBI Taxonomy" id="5627"/>
    <lineage>
        <taxon>Eukaryota</taxon>
        <taxon>Fungi</taxon>
        <taxon>Dikarya</taxon>
        <taxon>Basidiomycota</taxon>
        <taxon>Agaricomycotina</taxon>
        <taxon>Agaricomycetes</taxon>
        <taxon>Polyporales</taxon>
        <taxon>Grifolaceae</taxon>
        <taxon>Grifola</taxon>
    </lineage>
</organism>
<proteinExistence type="predicted"/>
<reference evidence="1 2" key="1">
    <citation type="submission" date="2016-03" db="EMBL/GenBank/DDBJ databases">
        <title>Whole genome sequencing of Grifola frondosa 9006-11.</title>
        <authorList>
            <person name="Min B."/>
            <person name="Park H."/>
            <person name="Kim J.-G."/>
            <person name="Cho H."/>
            <person name="Oh Y.-L."/>
            <person name="Kong W.-S."/>
            <person name="Choi I.-G."/>
        </authorList>
    </citation>
    <scope>NUCLEOTIDE SEQUENCE [LARGE SCALE GENOMIC DNA]</scope>
    <source>
        <strain evidence="1 2">9006-11</strain>
    </source>
</reference>